<protein>
    <recommendedName>
        <fullName evidence="1">TraG P-loop domain-containing protein</fullName>
    </recommendedName>
</protein>
<keyword evidence="3" id="KW-1185">Reference proteome</keyword>
<dbReference type="Proteomes" id="UP000825483">
    <property type="component" value="Unassembled WGS sequence"/>
</dbReference>
<dbReference type="PANTHER" id="PTHR38467">
    <property type="match status" value="1"/>
</dbReference>
<dbReference type="AlphaFoldDB" id="A0A9R1C7C0"/>
<name>A0A9R1C7C0_9BACT</name>
<evidence type="ECO:0000313" key="3">
    <source>
        <dbReference type="Proteomes" id="UP000825483"/>
    </source>
</evidence>
<proteinExistence type="predicted"/>
<evidence type="ECO:0000313" key="2">
    <source>
        <dbReference type="EMBL" id="GJG57358.1"/>
    </source>
</evidence>
<feature type="domain" description="TraG P-loop" evidence="1">
    <location>
        <begin position="396"/>
        <end position="440"/>
    </location>
</feature>
<dbReference type="InterPro" id="IPR053155">
    <property type="entry name" value="F-pilin_assembly_TraC"/>
</dbReference>
<accession>A0A9R1C7C0</accession>
<comment type="caution">
    <text evidence="2">The sequence shown here is derived from an EMBL/GenBank/DDBJ whole genome shotgun (WGS) entry which is preliminary data.</text>
</comment>
<organism evidence="2 3">
    <name type="scientific">Prevotella lacticifex</name>
    <dbReference type="NCBI Taxonomy" id="2854755"/>
    <lineage>
        <taxon>Bacteria</taxon>
        <taxon>Pseudomonadati</taxon>
        <taxon>Bacteroidota</taxon>
        <taxon>Bacteroidia</taxon>
        <taxon>Bacteroidales</taxon>
        <taxon>Prevotellaceae</taxon>
        <taxon>Prevotella</taxon>
    </lineage>
</organism>
<evidence type="ECO:0000259" key="1">
    <source>
        <dbReference type="Pfam" id="PF19044"/>
    </source>
</evidence>
<gene>
    <name evidence="2" type="ORF">PRLR5076_02090</name>
</gene>
<dbReference type="InterPro" id="IPR043964">
    <property type="entry name" value="P-loop_TraG"/>
</dbReference>
<dbReference type="PANTHER" id="PTHR38467:SF1">
    <property type="entry name" value="CONJUGATIVE TRANSFER: ASSEMBLY"/>
    <property type="match status" value="1"/>
</dbReference>
<dbReference type="EMBL" id="BPUB01000001">
    <property type="protein sequence ID" value="GJG57358.1"/>
    <property type="molecule type" value="Genomic_DNA"/>
</dbReference>
<dbReference type="Pfam" id="PF19044">
    <property type="entry name" value="P-loop_TraG"/>
    <property type="match status" value="1"/>
</dbReference>
<sequence length="455" mass="51727">MANKKKPLDGLFAQLQDIKDGSGKLLNTVLFSKNGNPSVIIEIENPVQQYATDAVQYVAFTDVLNNIVQTLGEGYALQKQDVLCRQSYHHDISDDMEFLTRSYFRYFNGRPYTEIRTYLIITQEAVKSAFVKYDPKSWLDFHTKVSKVMDILKERGVWHRKLTKDEVNEYLHRFMAFHFKTGPFSMQSFKAGDDCLKMGDKVVKSFDIVDVDEIDLPSLIRPYQSVAVNGYVIATDLLAFLSEIPDTDCVIYNQVIQIPQQRKLLRKLQGKAKRHGSMPDPSNKIAKADIEAVLNLLAQDSKLLVYTNFNLLVSCKAEKLTPVTSFIETKLYECGIFASKSAYNQLELFMDSFPGNAYSFNPDYDLFLTLNDAALCLFFKEHLKHSEDTPLKTYYTDRQGLPVCIDITGKEGRVKMTDNANFFCIGPSGSGKSFHMNFNVGKRLQTPASNRLIIS</sequence>
<reference evidence="2" key="1">
    <citation type="journal article" date="2022" name="Int. J. Syst. Evol. Microbiol.">
        <title>Prevotella lacticifex sp. nov., isolated from the rumen of cows.</title>
        <authorList>
            <person name="Shinkai T."/>
            <person name="Ikeyama N."/>
            <person name="Kumagai M."/>
            <person name="Ohmori H."/>
            <person name="Sakamoto M."/>
            <person name="Ohkuma M."/>
            <person name="Mitsumori M."/>
        </authorList>
    </citation>
    <scope>NUCLEOTIDE SEQUENCE</scope>
    <source>
        <strain evidence="2">R5076</strain>
    </source>
</reference>